<evidence type="ECO:0000313" key="6">
    <source>
        <dbReference type="EMBL" id="HIU33967.1"/>
    </source>
</evidence>
<keyword evidence="2" id="KW-0547">Nucleotide-binding</keyword>
<evidence type="ECO:0000256" key="3">
    <source>
        <dbReference type="ARBA" id="ARBA00022840"/>
    </source>
</evidence>
<dbReference type="InterPro" id="IPR003593">
    <property type="entry name" value="AAA+_ATPase"/>
</dbReference>
<sequence length="254" mass="28014">MMLVAENLRFSYPGKDALISDVSLRIVPGSVMGLLGPNGAGKTTLLRLLTGELRPTSGKVLLCDRPIREYPPRDLARRLALVPQSPSPMPGFTALDAVLLGRYAHLGRFQREGEEDLKIAQEAMEKTGTWELRGHLTETLSGGEWQRIAIARALAQKPGVLLLDEPTSNLDIRHQLETLRLLRELSREGMAVGVVMHDIALAARSLDQIALLRGGRLYAQGSPDQVLTPESLFEVYGVRARVFGGARPRFEFEE</sequence>
<evidence type="ECO:0000256" key="4">
    <source>
        <dbReference type="ARBA" id="ARBA00022967"/>
    </source>
</evidence>
<accession>A0A9D1ID45</accession>
<evidence type="ECO:0000256" key="2">
    <source>
        <dbReference type="ARBA" id="ARBA00022741"/>
    </source>
</evidence>
<dbReference type="Pfam" id="PF00005">
    <property type="entry name" value="ABC_tran"/>
    <property type="match status" value="1"/>
</dbReference>
<dbReference type="SMART" id="SM00382">
    <property type="entry name" value="AAA"/>
    <property type="match status" value="1"/>
</dbReference>
<name>A0A9D1ID45_9FIRM</name>
<comment type="caution">
    <text evidence="6">The sequence shown here is derived from an EMBL/GenBank/DDBJ whole genome shotgun (WGS) entry which is preliminary data.</text>
</comment>
<reference evidence="6" key="2">
    <citation type="journal article" date="2021" name="PeerJ">
        <title>Extensive microbial diversity within the chicken gut microbiome revealed by metagenomics and culture.</title>
        <authorList>
            <person name="Gilroy R."/>
            <person name="Ravi A."/>
            <person name="Getino M."/>
            <person name="Pursley I."/>
            <person name="Horton D.L."/>
            <person name="Alikhan N.F."/>
            <person name="Baker D."/>
            <person name="Gharbi K."/>
            <person name="Hall N."/>
            <person name="Watson M."/>
            <person name="Adriaenssens E.M."/>
            <person name="Foster-Nyarko E."/>
            <person name="Jarju S."/>
            <person name="Secka A."/>
            <person name="Antonio M."/>
            <person name="Oren A."/>
            <person name="Chaudhuri R.R."/>
            <person name="La Ragione R."/>
            <person name="Hildebrand F."/>
            <person name="Pallen M.J."/>
        </authorList>
    </citation>
    <scope>NUCLEOTIDE SEQUENCE</scope>
    <source>
        <strain evidence="6">ChiHcec3-11533</strain>
    </source>
</reference>
<dbReference type="AlphaFoldDB" id="A0A9D1ID45"/>
<organism evidence="6 7">
    <name type="scientific">Candidatus Pullichristensenella excrementigallinarum</name>
    <dbReference type="NCBI Taxonomy" id="2840907"/>
    <lineage>
        <taxon>Bacteria</taxon>
        <taxon>Bacillati</taxon>
        <taxon>Bacillota</taxon>
        <taxon>Clostridia</taxon>
        <taxon>Candidatus Pullichristensenella</taxon>
    </lineage>
</organism>
<dbReference type="Gene3D" id="3.40.50.300">
    <property type="entry name" value="P-loop containing nucleotide triphosphate hydrolases"/>
    <property type="match status" value="1"/>
</dbReference>
<dbReference type="PROSITE" id="PS50893">
    <property type="entry name" value="ABC_TRANSPORTER_2"/>
    <property type="match status" value="1"/>
</dbReference>
<proteinExistence type="predicted"/>
<protein>
    <submittedName>
        <fullName evidence="6">ABC transporter ATP-binding protein</fullName>
    </submittedName>
</protein>
<dbReference type="EMBL" id="DVMU01000118">
    <property type="protein sequence ID" value="HIU33967.1"/>
    <property type="molecule type" value="Genomic_DNA"/>
</dbReference>
<dbReference type="GO" id="GO:0016887">
    <property type="term" value="F:ATP hydrolysis activity"/>
    <property type="evidence" value="ECO:0007669"/>
    <property type="project" value="InterPro"/>
</dbReference>
<keyword evidence="1" id="KW-0813">Transport</keyword>
<dbReference type="GO" id="GO:0005524">
    <property type="term" value="F:ATP binding"/>
    <property type="evidence" value="ECO:0007669"/>
    <property type="project" value="UniProtKB-KW"/>
</dbReference>
<dbReference type="SUPFAM" id="SSF52540">
    <property type="entry name" value="P-loop containing nucleoside triphosphate hydrolases"/>
    <property type="match status" value="1"/>
</dbReference>
<dbReference type="InterPro" id="IPR017871">
    <property type="entry name" value="ABC_transporter-like_CS"/>
</dbReference>
<dbReference type="CDD" id="cd03214">
    <property type="entry name" value="ABC_Iron-Siderophores_B12_Hemin"/>
    <property type="match status" value="1"/>
</dbReference>
<keyword evidence="3 6" id="KW-0067">ATP-binding</keyword>
<evidence type="ECO:0000313" key="7">
    <source>
        <dbReference type="Proteomes" id="UP000824072"/>
    </source>
</evidence>
<dbReference type="FunFam" id="3.40.50.300:FF:000134">
    <property type="entry name" value="Iron-enterobactin ABC transporter ATP-binding protein"/>
    <property type="match status" value="1"/>
</dbReference>
<reference evidence="6" key="1">
    <citation type="submission" date="2020-10" db="EMBL/GenBank/DDBJ databases">
        <authorList>
            <person name="Gilroy R."/>
        </authorList>
    </citation>
    <scope>NUCLEOTIDE SEQUENCE</scope>
    <source>
        <strain evidence="6">ChiHcec3-11533</strain>
    </source>
</reference>
<dbReference type="PROSITE" id="PS00211">
    <property type="entry name" value="ABC_TRANSPORTER_1"/>
    <property type="match status" value="1"/>
</dbReference>
<evidence type="ECO:0000259" key="5">
    <source>
        <dbReference type="PROSITE" id="PS50893"/>
    </source>
</evidence>
<keyword evidence="4" id="KW-1278">Translocase</keyword>
<dbReference type="Proteomes" id="UP000824072">
    <property type="component" value="Unassembled WGS sequence"/>
</dbReference>
<dbReference type="PANTHER" id="PTHR42794:SF1">
    <property type="entry name" value="HEMIN IMPORT ATP-BINDING PROTEIN HMUV"/>
    <property type="match status" value="1"/>
</dbReference>
<dbReference type="PANTHER" id="PTHR42794">
    <property type="entry name" value="HEMIN IMPORT ATP-BINDING PROTEIN HMUV"/>
    <property type="match status" value="1"/>
</dbReference>
<dbReference type="InterPro" id="IPR003439">
    <property type="entry name" value="ABC_transporter-like_ATP-bd"/>
</dbReference>
<gene>
    <name evidence="6" type="ORF">IAB02_05335</name>
</gene>
<evidence type="ECO:0000256" key="1">
    <source>
        <dbReference type="ARBA" id="ARBA00022448"/>
    </source>
</evidence>
<dbReference type="InterPro" id="IPR027417">
    <property type="entry name" value="P-loop_NTPase"/>
</dbReference>
<feature type="domain" description="ABC transporter" evidence="5">
    <location>
        <begin position="3"/>
        <end position="239"/>
    </location>
</feature>